<dbReference type="SMART" id="SM00835">
    <property type="entry name" value="Cupin_1"/>
    <property type="match status" value="2"/>
</dbReference>
<dbReference type="CDD" id="cd20305">
    <property type="entry name" value="cupin_OxDC_C"/>
    <property type="match status" value="1"/>
</dbReference>
<dbReference type="GO" id="GO:0046872">
    <property type="term" value="F:metal ion binding"/>
    <property type="evidence" value="ECO:0007669"/>
    <property type="project" value="UniProtKB-KW"/>
</dbReference>
<name>A0A075MQ85_9ARCH</name>
<keyword evidence="5" id="KW-1185">Reference proteome</keyword>
<organism evidence="4 5">
    <name type="scientific">Candidatus Nitrososphaera evergladensis SR1</name>
    <dbReference type="NCBI Taxonomy" id="1459636"/>
    <lineage>
        <taxon>Archaea</taxon>
        <taxon>Nitrososphaerota</taxon>
        <taxon>Nitrososphaeria</taxon>
        <taxon>Nitrososphaerales</taxon>
        <taxon>Nitrososphaeraceae</taxon>
        <taxon>Nitrososphaera</taxon>
    </lineage>
</organism>
<reference evidence="4 5" key="1">
    <citation type="journal article" date="2014" name="PLoS ONE">
        <title>Genome Sequence of Candidatus Nitrososphaera evergladensis from Group I.1b Enriched from Everglades Soil Reveals Novel Genomic Features of the Ammonia-Oxidizing Archaea.</title>
        <authorList>
            <person name="Zhalnina K.V."/>
            <person name="Dias R."/>
            <person name="Leonard M.T."/>
            <person name="Dorr de Quadros P."/>
            <person name="Camargo F.A."/>
            <person name="Drew J.C."/>
            <person name="Farmerie W.G."/>
            <person name="Daroub S.H."/>
            <person name="Triplett E.W."/>
        </authorList>
    </citation>
    <scope>NUCLEOTIDE SEQUENCE [LARGE SCALE GENOMIC DNA]</scope>
    <source>
        <strain evidence="4 5">SR1</strain>
    </source>
</reference>
<dbReference type="GeneID" id="41596969"/>
<gene>
    <name evidence="4" type="ORF">NTE_01157</name>
</gene>
<evidence type="ECO:0000259" key="3">
    <source>
        <dbReference type="SMART" id="SM00835"/>
    </source>
</evidence>
<feature type="domain" description="Cupin type-1" evidence="3">
    <location>
        <begin position="60"/>
        <end position="199"/>
    </location>
</feature>
<dbReference type="InterPro" id="IPR051610">
    <property type="entry name" value="GPI/OXD"/>
</dbReference>
<dbReference type="InterPro" id="IPR017774">
    <property type="entry name" value="Bicupin_oxalate_deCO2ase/Oxase"/>
</dbReference>
<dbReference type="EMBL" id="CP007174">
    <property type="protein sequence ID" value="AIF83230.1"/>
    <property type="molecule type" value="Genomic_DNA"/>
</dbReference>
<dbReference type="EC" id="4.1.1.2" evidence="4"/>
<dbReference type="Pfam" id="PF00190">
    <property type="entry name" value="Cupin_1"/>
    <property type="match status" value="2"/>
</dbReference>
<evidence type="ECO:0000313" key="4">
    <source>
        <dbReference type="EMBL" id="AIF83230.1"/>
    </source>
</evidence>
<dbReference type="CDD" id="cd20304">
    <property type="entry name" value="cupin_OxDC_N"/>
    <property type="match status" value="1"/>
</dbReference>
<dbReference type="KEGG" id="nev:NTE_01157"/>
<evidence type="ECO:0000256" key="1">
    <source>
        <dbReference type="ARBA" id="ARBA00022723"/>
    </source>
</evidence>
<feature type="region of interest" description="Disordered" evidence="2">
    <location>
        <begin position="1"/>
        <end position="28"/>
    </location>
</feature>
<dbReference type="PANTHER" id="PTHR35848">
    <property type="entry name" value="OXALATE-BINDING PROTEIN"/>
    <property type="match status" value="1"/>
</dbReference>
<dbReference type="OrthoDB" id="190812at2157"/>
<evidence type="ECO:0000313" key="5">
    <source>
        <dbReference type="Proteomes" id="UP000028194"/>
    </source>
</evidence>
<dbReference type="InterPro" id="IPR014710">
    <property type="entry name" value="RmlC-like_jellyroll"/>
</dbReference>
<dbReference type="NCBIfam" id="TIGR03404">
    <property type="entry name" value="bicupin_oxalic"/>
    <property type="match status" value="1"/>
</dbReference>
<dbReference type="SUPFAM" id="SSF51182">
    <property type="entry name" value="RmlC-like cupins"/>
    <property type="match status" value="1"/>
</dbReference>
<dbReference type="GO" id="GO:0046564">
    <property type="term" value="F:oxalate decarboxylase activity"/>
    <property type="evidence" value="ECO:0007669"/>
    <property type="project" value="UniProtKB-EC"/>
</dbReference>
<accession>A0A075MQ85</accession>
<dbReference type="PANTHER" id="PTHR35848:SF9">
    <property type="entry name" value="SLL1358 PROTEIN"/>
    <property type="match status" value="1"/>
</dbReference>
<dbReference type="RefSeq" id="WP_148700027.1">
    <property type="nucleotide sequence ID" value="NZ_CP007174.1"/>
</dbReference>
<sequence>MTRRLNDEDELDKVPQPIRGNEGYVDKGPRNVMLDRQNPDILSPPATDHGTLPNMKFSFSMAHQRLQEGGWTRQVTQRELPVATTIAGVDMCLKPGGIRELHWHKEAEWAYLLWGTARISGVDQNGQNFLDDVGPGDMWNFPSGIPHSIHGLQGGCEFLLLFDDGRFSEDSTFLITDWFNCTPKEVLARNFGVSESDFADLPINVDHTRYIFQGEVPGPLSSDKVKNHLGERKFSYRISDLKPVKTSGGTVRIIDSTIFPAASTIAVGIVEVEPGGMRELHWHPNTDEWQYHLEGTARMTVFAAEHNARTFDYGPGDVGAVPFAYGHYVENTSDDTLRFLEVFKSPQFQDVSLNQWMALTPPELVKQHLEVNDNFMRALRKEKRPIVK</sequence>
<dbReference type="Gene3D" id="2.60.120.10">
    <property type="entry name" value="Jelly Rolls"/>
    <property type="match status" value="2"/>
</dbReference>
<dbReference type="GO" id="GO:0033609">
    <property type="term" value="P:oxalate metabolic process"/>
    <property type="evidence" value="ECO:0007669"/>
    <property type="project" value="InterPro"/>
</dbReference>
<keyword evidence="4" id="KW-0456">Lyase</keyword>
<dbReference type="STRING" id="1459636.NTE_01157"/>
<feature type="domain" description="Cupin type-1" evidence="3">
    <location>
        <begin position="236"/>
        <end position="377"/>
    </location>
</feature>
<dbReference type="Proteomes" id="UP000028194">
    <property type="component" value="Chromosome"/>
</dbReference>
<proteinExistence type="predicted"/>
<dbReference type="InterPro" id="IPR006045">
    <property type="entry name" value="Cupin_1"/>
</dbReference>
<dbReference type="AlphaFoldDB" id="A0A075MQ85"/>
<dbReference type="HOGENOM" id="CLU_030515_2_0_2"/>
<protein>
    <submittedName>
        <fullName evidence="4">Bicupin, oxalate decarboxylase family</fullName>
        <ecNumber evidence="4">4.1.1.2</ecNumber>
    </submittedName>
</protein>
<evidence type="ECO:0000256" key="2">
    <source>
        <dbReference type="SAM" id="MobiDB-lite"/>
    </source>
</evidence>
<keyword evidence="1" id="KW-0479">Metal-binding</keyword>
<dbReference type="InterPro" id="IPR011051">
    <property type="entry name" value="RmlC_Cupin_sf"/>
</dbReference>